<dbReference type="SUPFAM" id="SSF54001">
    <property type="entry name" value="Cysteine proteinases"/>
    <property type="match status" value="1"/>
</dbReference>
<accession>A0AAD7U8N5</accession>
<reference evidence="2" key="1">
    <citation type="submission" date="2023-01" db="EMBL/GenBank/DDBJ databases">
        <title>Metagenome sequencing of chrysophaentin producing Chrysophaeum taylorii.</title>
        <authorList>
            <person name="Davison J."/>
            <person name="Bewley C."/>
        </authorList>
    </citation>
    <scope>NUCLEOTIDE SEQUENCE</scope>
    <source>
        <strain evidence="2">NIES-1699</strain>
    </source>
</reference>
<feature type="domain" description="Transglutaminase-like" evidence="1">
    <location>
        <begin position="122"/>
        <end position="219"/>
    </location>
</feature>
<dbReference type="AlphaFoldDB" id="A0AAD7U8N5"/>
<gene>
    <name evidence="2" type="ORF">CTAYLR_006379</name>
</gene>
<evidence type="ECO:0000313" key="3">
    <source>
        <dbReference type="Proteomes" id="UP001230188"/>
    </source>
</evidence>
<sequence length="303" mass="32276">MLFGAITAACPDAGVPFGNASGLYCVAFSAAAKSSTSFLLNNLPPTDLPNRETLFGVVGGVDGLEDGVASVGVNLSLAAKATYPWAAAVPQDIFDEYVASYAFLNEPRTNWRPFFEAVVPPLVENLATAEDAIAMVNGYVNSSVSVWKSLGVSLKSSQTPLIFDPLSTAAYGYASCTGISAMFVAALRSIAIPARVVGTPAWRGDAENGNHNWVEIWNATTGAWDFIEGRPSGGGETLTNPCDKWFCNPSKFPTTPNNATPVFAARFDRHTNLSVYELAWDPTNLDVPGENRSDYYMQACSAC</sequence>
<evidence type="ECO:0000259" key="1">
    <source>
        <dbReference type="Pfam" id="PF01841"/>
    </source>
</evidence>
<dbReference type="InterPro" id="IPR002931">
    <property type="entry name" value="Transglutaminase-like"/>
</dbReference>
<dbReference type="Pfam" id="PF01841">
    <property type="entry name" value="Transglut_core"/>
    <property type="match status" value="1"/>
</dbReference>
<dbReference type="Proteomes" id="UP001230188">
    <property type="component" value="Unassembled WGS sequence"/>
</dbReference>
<comment type="caution">
    <text evidence="2">The sequence shown here is derived from an EMBL/GenBank/DDBJ whole genome shotgun (WGS) entry which is preliminary data.</text>
</comment>
<dbReference type="PANTHER" id="PTHR35532:SF5">
    <property type="entry name" value="CARBOHYDRATE-BINDING DOMAIN-CONTAINING PROTEIN"/>
    <property type="match status" value="1"/>
</dbReference>
<organism evidence="2 3">
    <name type="scientific">Chrysophaeum taylorii</name>
    <dbReference type="NCBI Taxonomy" id="2483200"/>
    <lineage>
        <taxon>Eukaryota</taxon>
        <taxon>Sar</taxon>
        <taxon>Stramenopiles</taxon>
        <taxon>Ochrophyta</taxon>
        <taxon>Pelagophyceae</taxon>
        <taxon>Pelagomonadales</taxon>
        <taxon>Pelagomonadaceae</taxon>
        <taxon>Chrysophaeum</taxon>
    </lineage>
</organism>
<dbReference type="Gene3D" id="3.10.620.30">
    <property type="match status" value="1"/>
</dbReference>
<dbReference type="EMBL" id="JAQMWT010000578">
    <property type="protein sequence ID" value="KAJ8599224.1"/>
    <property type="molecule type" value="Genomic_DNA"/>
</dbReference>
<protein>
    <recommendedName>
        <fullName evidence="1">Transglutaminase-like domain-containing protein</fullName>
    </recommendedName>
</protein>
<proteinExistence type="predicted"/>
<keyword evidence="3" id="KW-1185">Reference proteome</keyword>
<dbReference type="InterPro" id="IPR038765">
    <property type="entry name" value="Papain-like_cys_pep_sf"/>
</dbReference>
<evidence type="ECO:0000313" key="2">
    <source>
        <dbReference type="EMBL" id="KAJ8599224.1"/>
    </source>
</evidence>
<name>A0AAD7U8N5_9STRA</name>
<dbReference type="PANTHER" id="PTHR35532">
    <property type="entry name" value="SIMILAR TO POLYHYDROXYALKANOATE DEPOLYMERASE"/>
    <property type="match status" value="1"/>
</dbReference>